<organism evidence="1 2">
    <name type="scientific">Pseudomonas mangrovi</name>
    <dbReference type="NCBI Taxonomy" id="2161748"/>
    <lineage>
        <taxon>Bacteria</taxon>
        <taxon>Pseudomonadati</taxon>
        <taxon>Pseudomonadota</taxon>
        <taxon>Gammaproteobacteria</taxon>
        <taxon>Pseudomonadales</taxon>
        <taxon>Pseudomonadaceae</taxon>
        <taxon>Pseudomonas</taxon>
    </lineage>
</organism>
<evidence type="ECO:0000313" key="2">
    <source>
        <dbReference type="Proteomes" id="UP000244064"/>
    </source>
</evidence>
<sequence>MQPLTADDAAWQAACDANGVDPQQRLQARREVLEHADSLDCCLYRPDEDDADAEELDLGDARVLLQGPFQPPADWDEQTCEDYFDGSDPADFVAARLEPCAAPGSRQHFRPQPGDYVAVSEADGRVQMYYLYECLEQDDGLACVLIREHDEL</sequence>
<gene>
    <name evidence="1" type="ORF">DBO85_07675</name>
</gene>
<dbReference type="EMBL" id="QASN01000014">
    <property type="protein sequence ID" value="PTU74774.1"/>
    <property type="molecule type" value="Genomic_DNA"/>
</dbReference>
<proteinExistence type="predicted"/>
<name>A0A2T5PAL9_9PSED</name>
<reference evidence="1 2" key="1">
    <citation type="submission" date="2018-04" db="EMBL/GenBank/DDBJ databases">
        <title>Pseudomonas sp. nov., isolated from mangrove soil.</title>
        <authorList>
            <person name="Chen C."/>
        </authorList>
    </citation>
    <scope>NUCLEOTIDE SEQUENCE [LARGE SCALE GENOMIC DNA]</scope>
    <source>
        <strain evidence="1 2">TC-11</strain>
    </source>
</reference>
<comment type="caution">
    <text evidence="1">The sequence shown here is derived from an EMBL/GenBank/DDBJ whole genome shotgun (WGS) entry which is preliminary data.</text>
</comment>
<accession>A0A2T5PAL9</accession>
<keyword evidence="2" id="KW-1185">Reference proteome</keyword>
<protein>
    <submittedName>
        <fullName evidence="1">Uncharacterized protein</fullName>
    </submittedName>
</protein>
<evidence type="ECO:0000313" key="1">
    <source>
        <dbReference type="EMBL" id="PTU74774.1"/>
    </source>
</evidence>
<dbReference type="Proteomes" id="UP000244064">
    <property type="component" value="Unassembled WGS sequence"/>
</dbReference>
<dbReference type="AlphaFoldDB" id="A0A2T5PAL9"/>
<dbReference type="OrthoDB" id="6961809at2"/>